<proteinExistence type="predicted"/>
<evidence type="ECO:0000313" key="1">
    <source>
        <dbReference type="EMBL" id="PLW18237.1"/>
    </source>
</evidence>
<dbReference type="EMBL" id="PGCJ01000835">
    <property type="protein sequence ID" value="PLW18237.1"/>
    <property type="molecule type" value="Genomic_DNA"/>
</dbReference>
<reference evidence="1 2" key="1">
    <citation type="submission" date="2017-11" db="EMBL/GenBank/DDBJ databases">
        <title>De novo assembly and phasing of dikaryotic genomes from two isolates of Puccinia coronata f. sp. avenae, the causal agent of oat crown rust.</title>
        <authorList>
            <person name="Miller M.E."/>
            <person name="Zhang Y."/>
            <person name="Omidvar V."/>
            <person name="Sperschneider J."/>
            <person name="Schwessinger B."/>
            <person name="Raley C."/>
            <person name="Palmer J.M."/>
            <person name="Garnica D."/>
            <person name="Upadhyaya N."/>
            <person name="Rathjen J."/>
            <person name="Taylor J.M."/>
            <person name="Park R.F."/>
            <person name="Dodds P.N."/>
            <person name="Hirsch C.D."/>
            <person name="Kianian S.F."/>
            <person name="Figueroa M."/>
        </authorList>
    </citation>
    <scope>NUCLEOTIDE SEQUENCE [LARGE SCALE GENOMIC DNA]</scope>
    <source>
        <strain evidence="1">12NC29</strain>
    </source>
</reference>
<dbReference type="Proteomes" id="UP000235388">
    <property type="component" value="Unassembled WGS sequence"/>
</dbReference>
<name>A0A2N5SYD0_9BASI</name>
<sequence>MVLDPQAENLPPHDLVPALQAGSSMLNPLVHLTPKDRSQQIGVTYVLHTPTPGGHTPFCGFPAPESSTLDWLVQLPSQDSSQQAYVFTQPGVKRLVHLKYLLYSQLVMANLIKSNQPSISLSKKEMSKKEWEKSTPVGNLRVWEADLSLYNLDVKWQAIISNSQQYGPKKFAFLATNQDYYKFVEAVYEALNSKVTIKLTMDNPQGKAKQLEHAFLSGLDCLPDPQKSDK</sequence>
<organism evidence="1 2">
    <name type="scientific">Puccinia coronata f. sp. avenae</name>
    <dbReference type="NCBI Taxonomy" id="200324"/>
    <lineage>
        <taxon>Eukaryota</taxon>
        <taxon>Fungi</taxon>
        <taxon>Dikarya</taxon>
        <taxon>Basidiomycota</taxon>
        <taxon>Pucciniomycotina</taxon>
        <taxon>Pucciniomycetes</taxon>
        <taxon>Pucciniales</taxon>
        <taxon>Pucciniaceae</taxon>
        <taxon>Puccinia</taxon>
    </lineage>
</organism>
<keyword evidence="2" id="KW-1185">Reference proteome</keyword>
<dbReference type="OrthoDB" id="10472385at2759"/>
<dbReference type="AlphaFoldDB" id="A0A2N5SYD0"/>
<evidence type="ECO:0000313" key="2">
    <source>
        <dbReference type="Proteomes" id="UP000235388"/>
    </source>
</evidence>
<comment type="caution">
    <text evidence="1">The sequence shown here is derived from an EMBL/GenBank/DDBJ whole genome shotgun (WGS) entry which is preliminary data.</text>
</comment>
<gene>
    <name evidence="1" type="ORF">PCANC_10371</name>
</gene>
<accession>A0A2N5SYD0</accession>
<protein>
    <submittedName>
        <fullName evidence="1">Uncharacterized protein</fullName>
    </submittedName>
</protein>